<gene>
    <name evidence="1" type="ORF">H8E29_12605</name>
</gene>
<protein>
    <submittedName>
        <fullName evidence="1">Uncharacterized protein</fullName>
    </submittedName>
</protein>
<name>A0A8J6TF89_9CHLR</name>
<dbReference type="AlphaFoldDB" id="A0A8J6TF89"/>
<reference evidence="1 2" key="1">
    <citation type="submission" date="2020-08" db="EMBL/GenBank/DDBJ databases">
        <title>Bridging the membrane lipid divide: bacteria of the FCB group superphylum have the potential to synthesize archaeal ether lipids.</title>
        <authorList>
            <person name="Villanueva L."/>
            <person name="Von Meijenfeldt F.A.B."/>
            <person name="Westbye A.B."/>
            <person name="Yadav S."/>
            <person name="Hopmans E.C."/>
            <person name="Dutilh B.E."/>
            <person name="Sinninghe Damste J.S."/>
        </authorList>
    </citation>
    <scope>NUCLEOTIDE SEQUENCE [LARGE SCALE GENOMIC DNA]</scope>
    <source>
        <strain evidence="1">NIOZ-UU36</strain>
    </source>
</reference>
<dbReference type="EMBL" id="JACNJN010000139">
    <property type="protein sequence ID" value="MBC8336101.1"/>
    <property type="molecule type" value="Genomic_DNA"/>
</dbReference>
<organism evidence="1 2">
    <name type="scientific">Candidatus Desulfolinea nitratireducens</name>
    <dbReference type="NCBI Taxonomy" id="2841698"/>
    <lineage>
        <taxon>Bacteria</taxon>
        <taxon>Bacillati</taxon>
        <taxon>Chloroflexota</taxon>
        <taxon>Anaerolineae</taxon>
        <taxon>Anaerolineales</taxon>
        <taxon>Anaerolineales incertae sedis</taxon>
        <taxon>Candidatus Desulfolinea</taxon>
    </lineage>
</organism>
<comment type="caution">
    <text evidence="1">The sequence shown here is derived from an EMBL/GenBank/DDBJ whole genome shotgun (WGS) entry which is preliminary data.</text>
</comment>
<evidence type="ECO:0000313" key="2">
    <source>
        <dbReference type="Proteomes" id="UP000614469"/>
    </source>
</evidence>
<sequence>MKKDQEFRKMDTDVMGLPPITMVLSDIPEPIPGELNFRKVSNNARKLLFQDSDMVHRLIDHIIKKD</sequence>
<dbReference type="Proteomes" id="UP000614469">
    <property type="component" value="Unassembled WGS sequence"/>
</dbReference>
<accession>A0A8J6TF89</accession>
<proteinExistence type="predicted"/>
<evidence type="ECO:0000313" key="1">
    <source>
        <dbReference type="EMBL" id="MBC8336101.1"/>
    </source>
</evidence>